<keyword evidence="3" id="KW-0804">Transcription</keyword>
<evidence type="ECO:0000256" key="2">
    <source>
        <dbReference type="ARBA" id="ARBA00023125"/>
    </source>
</evidence>
<feature type="DNA-binding region" description="H-T-H motif" evidence="4">
    <location>
        <begin position="25"/>
        <end position="44"/>
    </location>
</feature>
<keyword evidence="2 4" id="KW-0238">DNA-binding</keyword>
<dbReference type="PRINTS" id="PR00455">
    <property type="entry name" value="HTHTETR"/>
</dbReference>
<dbReference type="RefSeq" id="WP_350240874.1">
    <property type="nucleotide sequence ID" value="NZ_CP158296.1"/>
</dbReference>
<gene>
    <name evidence="6" type="ORF">ABOD76_00100</name>
</gene>
<dbReference type="EMBL" id="CP158296">
    <property type="protein sequence ID" value="XBV83410.1"/>
    <property type="molecule type" value="Genomic_DNA"/>
</dbReference>
<dbReference type="GO" id="GO:0003677">
    <property type="term" value="F:DNA binding"/>
    <property type="evidence" value="ECO:0007669"/>
    <property type="project" value="UniProtKB-UniRule"/>
</dbReference>
<dbReference type="InterPro" id="IPR001647">
    <property type="entry name" value="HTH_TetR"/>
</dbReference>
<dbReference type="Pfam" id="PF00440">
    <property type="entry name" value="TetR_N"/>
    <property type="match status" value="1"/>
</dbReference>
<accession>A0AAU7U518</accession>
<keyword evidence="1" id="KW-0805">Transcription regulation</keyword>
<proteinExistence type="predicted"/>
<dbReference type="PANTHER" id="PTHR47506">
    <property type="entry name" value="TRANSCRIPTIONAL REGULATORY PROTEIN"/>
    <property type="match status" value="1"/>
</dbReference>
<protein>
    <submittedName>
        <fullName evidence="6">TetR/AcrR family transcriptional regulator</fullName>
    </submittedName>
</protein>
<keyword evidence="6" id="KW-0614">Plasmid</keyword>
<evidence type="ECO:0000256" key="3">
    <source>
        <dbReference type="ARBA" id="ARBA00023163"/>
    </source>
</evidence>
<dbReference type="AlphaFoldDB" id="A0AAU7U518"/>
<dbReference type="Gene3D" id="1.10.357.10">
    <property type="entry name" value="Tetracycline Repressor, domain 2"/>
    <property type="match status" value="1"/>
</dbReference>
<reference evidence="6" key="1">
    <citation type="submission" date="2024-06" db="EMBL/GenBank/DDBJ databases">
        <title>Draft Genome Sequence of Deinococcus sonorensis Type Strain KR-87, a Biofilm Producing Representative of the Genus Deinococcus.</title>
        <authorList>
            <person name="Boren L.S."/>
            <person name="Grosso R.A."/>
            <person name="Hugenberg-Cox A.N."/>
            <person name="Hill J.T.E."/>
            <person name="Albert C.M."/>
            <person name="Tuohy J.M."/>
        </authorList>
    </citation>
    <scope>NUCLEOTIDE SEQUENCE</scope>
    <source>
        <strain evidence="6">KR-87</strain>
        <plasmid evidence="6">pDson04</plasmid>
    </source>
</reference>
<dbReference type="KEGG" id="dsc:ABOD76_00100"/>
<organism evidence="6">
    <name type="scientific">Deinococcus sonorensis KR-87</name>
    <dbReference type="NCBI Taxonomy" id="694439"/>
    <lineage>
        <taxon>Bacteria</taxon>
        <taxon>Thermotogati</taxon>
        <taxon>Deinococcota</taxon>
        <taxon>Deinococci</taxon>
        <taxon>Deinococcales</taxon>
        <taxon>Deinococcaceae</taxon>
        <taxon>Deinococcus</taxon>
    </lineage>
</organism>
<dbReference type="InterPro" id="IPR036271">
    <property type="entry name" value="Tet_transcr_reg_TetR-rel_C_sf"/>
</dbReference>
<dbReference type="SUPFAM" id="SSF48498">
    <property type="entry name" value="Tetracyclin repressor-like, C-terminal domain"/>
    <property type="match status" value="1"/>
</dbReference>
<evidence type="ECO:0000256" key="1">
    <source>
        <dbReference type="ARBA" id="ARBA00023015"/>
    </source>
</evidence>
<feature type="domain" description="HTH tetR-type" evidence="5">
    <location>
        <begin position="2"/>
        <end position="62"/>
    </location>
</feature>
<dbReference type="SUPFAM" id="SSF46689">
    <property type="entry name" value="Homeodomain-like"/>
    <property type="match status" value="1"/>
</dbReference>
<dbReference type="PROSITE" id="PS50977">
    <property type="entry name" value="HTH_TETR_2"/>
    <property type="match status" value="1"/>
</dbReference>
<evidence type="ECO:0000256" key="4">
    <source>
        <dbReference type="PROSITE-ProRule" id="PRU00335"/>
    </source>
</evidence>
<sequence>MRSKRDQIIAAALNRYREAGLGGSTLKDVAEASGVPLGNLYYYFRTKDELVVAVLEACEQELLTLLGELAPLPPRAWLERYFEWLLQDPAAAARLGCPFGSLAAELRALGDPAAPRAAAMVQRYYDAVRAQGAALSGGPGAIEELFMAVQGTYVVARILGNPPLFQAQIGQLRERFLGRA</sequence>
<evidence type="ECO:0000313" key="6">
    <source>
        <dbReference type="EMBL" id="XBV83410.1"/>
    </source>
</evidence>
<dbReference type="InterPro" id="IPR009057">
    <property type="entry name" value="Homeodomain-like_sf"/>
</dbReference>
<geneLocation type="plasmid" evidence="6">
    <name>pDson04</name>
</geneLocation>
<dbReference type="PANTHER" id="PTHR47506:SF1">
    <property type="entry name" value="HTH-TYPE TRANSCRIPTIONAL REGULATOR YJDC"/>
    <property type="match status" value="1"/>
</dbReference>
<evidence type="ECO:0000259" key="5">
    <source>
        <dbReference type="PROSITE" id="PS50977"/>
    </source>
</evidence>
<name>A0AAU7U518_9DEIO</name>